<feature type="non-terminal residue" evidence="2">
    <location>
        <position position="1"/>
    </location>
</feature>
<feature type="region of interest" description="Disordered" evidence="1">
    <location>
        <begin position="1"/>
        <end position="24"/>
    </location>
</feature>
<sequence length="93" mass="11036">LDRKNNKDRVPVRKDRKKNKDCALARRYRKKSKDCDMISIDRKINGLCDMASLDRKDKKGTVLWSGEVGRKTKTEMARRDRKKTKTVLWPRET</sequence>
<dbReference type="Proteomes" id="UP001634394">
    <property type="component" value="Unassembled WGS sequence"/>
</dbReference>
<name>A0ABD3WEC5_SINWO</name>
<proteinExistence type="predicted"/>
<comment type="caution">
    <text evidence="2">The sequence shown here is derived from an EMBL/GenBank/DDBJ whole genome shotgun (WGS) entry which is preliminary data.</text>
</comment>
<evidence type="ECO:0000313" key="2">
    <source>
        <dbReference type="EMBL" id="KAL3871133.1"/>
    </source>
</evidence>
<protein>
    <submittedName>
        <fullName evidence="2">Uncharacterized protein</fullName>
    </submittedName>
</protein>
<evidence type="ECO:0000313" key="3">
    <source>
        <dbReference type="Proteomes" id="UP001634394"/>
    </source>
</evidence>
<dbReference type="AlphaFoldDB" id="A0ABD3WEC5"/>
<accession>A0ABD3WEC5</accession>
<organism evidence="2 3">
    <name type="scientific">Sinanodonta woodiana</name>
    <name type="common">Chinese pond mussel</name>
    <name type="synonym">Anodonta woodiana</name>
    <dbReference type="NCBI Taxonomy" id="1069815"/>
    <lineage>
        <taxon>Eukaryota</taxon>
        <taxon>Metazoa</taxon>
        <taxon>Spiralia</taxon>
        <taxon>Lophotrochozoa</taxon>
        <taxon>Mollusca</taxon>
        <taxon>Bivalvia</taxon>
        <taxon>Autobranchia</taxon>
        <taxon>Heteroconchia</taxon>
        <taxon>Palaeoheterodonta</taxon>
        <taxon>Unionida</taxon>
        <taxon>Unionoidea</taxon>
        <taxon>Unionidae</taxon>
        <taxon>Unioninae</taxon>
        <taxon>Sinanodonta</taxon>
    </lineage>
</organism>
<gene>
    <name evidence="2" type="ORF">ACJMK2_039150</name>
</gene>
<keyword evidence="3" id="KW-1185">Reference proteome</keyword>
<evidence type="ECO:0000256" key="1">
    <source>
        <dbReference type="SAM" id="MobiDB-lite"/>
    </source>
</evidence>
<dbReference type="EMBL" id="JBJQND010000007">
    <property type="protein sequence ID" value="KAL3871133.1"/>
    <property type="molecule type" value="Genomic_DNA"/>
</dbReference>
<reference evidence="2 3" key="1">
    <citation type="submission" date="2024-11" db="EMBL/GenBank/DDBJ databases">
        <title>Chromosome-level genome assembly of the freshwater bivalve Anodonta woodiana.</title>
        <authorList>
            <person name="Chen X."/>
        </authorList>
    </citation>
    <scope>NUCLEOTIDE SEQUENCE [LARGE SCALE GENOMIC DNA]</scope>
    <source>
        <strain evidence="2">MN2024</strain>
        <tissue evidence="2">Gills</tissue>
    </source>
</reference>
<feature type="region of interest" description="Disordered" evidence="1">
    <location>
        <begin position="73"/>
        <end position="93"/>
    </location>
</feature>